<organism evidence="1 2">
    <name type="scientific">Acetivibrio straminisolvens JCM 21531</name>
    <dbReference type="NCBI Taxonomy" id="1294263"/>
    <lineage>
        <taxon>Bacteria</taxon>
        <taxon>Bacillati</taxon>
        <taxon>Bacillota</taxon>
        <taxon>Clostridia</taxon>
        <taxon>Eubacteriales</taxon>
        <taxon>Oscillospiraceae</taxon>
        <taxon>Acetivibrio</taxon>
    </lineage>
</organism>
<proteinExistence type="predicted"/>
<gene>
    <name evidence="1" type="ORF">JCM21531_4481</name>
</gene>
<protein>
    <submittedName>
        <fullName evidence="1">Extracellular solute-binding protein</fullName>
    </submittedName>
</protein>
<name>W4VCB0_9FIRM</name>
<keyword evidence="2" id="KW-1185">Reference proteome</keyword>
<dbReference type="STRING" id="1294263.JCM21531_4481"/>
<evidence type="ECO:0000313" key="1">
    <source>
        <dbReference type="EMBL" id="GAE90836.1"/>
    </source>
</evidence>
<evidence type="ECO:0000313" key="2">
    <source>
        <dbReference type="Proteomes" id="UP000019109"/>
    </source>
</evidence>
<comment type="caution">
    <text evidence="1">The sequence shown here is derived from an EMBL/GenBank/DDBJ whole genome shotgun (WGS) entry which is preliminary data.</text>
</comment>
<dbReference type="AlphaFoldDB" id="W4VCB0"/>
<dbReference type="SUPFAM" id="SSF53850">
    <property type="entry name" value="Periplasmic binding protein-like II"/>
    <property type="match status" value="1"/>
</dbReference>
<reference evidence="1" key="1">
    <citation type="journal article" date="2014" name="Genome Announc.">
        <title>Draft Genome Sequence of Clostridium straminisolvens Strain JCM 21531T, Isolated from a Cellulose-Degrading Bacterial Community.</title>
        <authorList>
            <person name="Yuki M."/>
            <person name="Oshima K."/>
            <person name="Suda W."/>
            <person name="Sakamoto M."/>
            <person name="Kitamura K."/>
            <person name="Iida T."/>
            <person name="Hattori M."/>
            <person name="Ohkuma M."/>
        </authorList>
    </citation>
    <scope>NUCLEOTIDE SEQUENCE [LARGE SCALE GENOMIC DNA]</scope>
    <source>
        <strain evidence="1">JCM 21531</strain>
    </source>
</reference>
<sequence length="140" mass="16628">MEPYISKDKDLNLSEYNENILNSGVINGKRYFIPVAYDVPILWTANSILEKNNIENEMANWTLKDMADFAVQFKEKNPENYLFGYGDGFIRNIMYANWREFVDYKRKQASFDSEEFVDFWKQLAVLKKRVFVIKNLLKSI</sequence>
<dbReference type="Proteomes" id="UP000019109">
    <property type="component" value="Unassembled WGS sequence"/>
</dbReference>
<accession>W4VCB0</accession>
<dbReference type="EMBL" id="BAVR01000098">
    <property type="protein sequence ID" value="GAE90836.1"/>
    <property type="molecule type" value="Genomic_DNA"/>
</dbReference>
<dbReference type="Gene3D" id="3.40.190.10">
    <property type="entry name" value="Periplasmic binding protein-like II"/>
    <property type="match status" value="1"/>
</dbReference>